<protein>
    <recommendedName>
        <fullName evidence="1">Bacterial Ig domain-containing protein</fullName>
    </recommendedName>
</protein>
<reference evidence="2 3" key="1">
    <citation type="submission" date="2020-09" db="EMBL/GenBank/DDBJ databases">
        <title>Complete Geobacillus genomes through the use of hybrid genome assembly.</title>
        <authorList>
            <person name="Vera D.L."/>
            <person name="Venkateswaran K."/>
            <person name="Singh N.K."/>
            <person name="Landry K."/>
        </authorList>
    </citation>
    <scope>NUCLEOTIDE SEQUENCE [LARGE SCALE GENOMIC DNA]</scope>
    <source>
        <strain evidence="2 3">SURF-189</strain>
    </source>
</reference>
<organism evidence="2 3">
    <name type="scientific">Geobacillus zalihae</name>
    <dbReference type="NCBI Taxonomy" id="213419"/>
    <lineage>
        <taxon>Bacteria</taxon>
        <taxon>Bacillati</taxon>
        <taxon>Bacillota</taxon>
        <taxon>Bacilli</taxon>
        <taxon>Bacillales</taxon>
        <taxon>Anoxybacillaceae</taxon>
        <taxon>Geobacillus</taxon>
    </lineage>
</organism>
<feature type="domain" description="Bacterial Ig" evidence="1">
    <location>
        <begin position="10"/>
        <end position="89"/>
    </location>
</feature>
<dbReference type="EMBL" id="CP061470">
    <property type="protein sequence ID" value="QNU17152.1"/>
    <property type="molecule type" value="Genomic_DNA"/>
</dbReference>
<dbReference type="AlphaFoldDB" id="A0A7H1RSB3"/>
<evidence type="ECO:0000313" key="3">
    <source>
        <dbReference type="Proteomes" id="UP000516388"/>
    </source>
</evidence>
<keyword evidence="3" id="KW-1185">Reference proteome</keyword>
<gene>
    <name evidence="2" type="ORF">IC807_11975</name>
</gene>
<dbReference type="InterPro" id="IPR041498">
    <property type="entry name" value="Big_6"/>
</dbReference>
<dbReference type="InterPro" id="IPR013783">
    <property type="entry name" value="Ig-like_fold"/>
</dbReference>
<evidence type="ECO:0000313" key="2">
    <source>
        <dbReference type="EMBL" id="QNU17152.1"/>
    </source>
</evidence>
<evidence type="ECO:0000259" key="1">
    <source>
        <dbReference type="Pfam" id="PF17936"/>
    </source>
</evidence>
<name>A0A7H1RSB3_9BACL</name>
<dbReference type="RefSeq" id="WP_190300004.1">
    <property type="nucleotide sequence ID" value="NZ_CP061470.1"/>
</dbReference>
<dbReference type="Pfam" id="PF17936">
    <property type="entry name" value="Big_6"/>
    <property type="match status" value="2"/>
</dbReference>
<accession>A0A7H1RSB3</accession>
<proteinExistence type="predicted"/>
<dbReference type="KEGG" id="gza:IC807_11975"/>
<dbReference type="Proteomes" id="UP000516388">
    <property type="component" value="Chromosome"/>
</dbReference>
<feature type="domain" description="Bacterial Ig" evidence="1">
    <location>
        <begin position="93"/>
        <end position="164"/>
    </location>
</feature>
<dbReference type="Gene3D" id="2.60.40.10">
    <property type="entry name" value="Immunoglobulins"/>
    <property type="match status" value="2"/>
</dbReference>
<sequence length="172" mass="18207">MLRALIYCLAPPPPTVNLVSNKSNVVRGKTVPNGTVSIKINAKVYMGRSDAKGLFNIKITTLAAGTRLYVTVTDKYGYTSKERVVIVVDRIPPAPPTVDSITSKSKVITGKAEANATVIAYVGSQKIGSAKADKYGKYTIKITPKKSGTSIKVVAVDGSGNQSVGKIVKVRP</sequence>